<sequence length="208" mass="23588">MTATLIYCYDPMCSWCWGFRPTWDKLKSALQPLIDADELNIQYLLGGLAVDSDRPMEEGMKAGLEATWQRIQSTLGTEFNYEFWRSASPRRSTYPACRACYVARDTSLEDEMYHAIQKAYYLNAKNPSDLDTLSECAEQIGLKADSFLKSMQHVKDNALLEDEIQQARHLGLNSFPSIALLIADQLVSIPLDYKDHSSMLEAIKKALS</sequence>
<dbReference type="CDD" id="cd03025">
    <property type="entry name" value="DsbA_FrnE_like"/>
    <property type="match status" value="1"/>
</dbReference>
<protein>
    <submittedName>
        <fullName evidence="2">DsbA family protein</fullName>
    </submittedName>
</protein>
<gene>
    <name evidence="2" type="ORF">OFY17_04040</name>
</gene>
<comment type="caution">
    <text evidence="2">The sequence shown here is derived from an EMBL/GenBank/DDBJ whole genome shotgun (WGS) entry which is preliminary data.</text>
</comment>
<dbReference type="Gene3D" id="1.10.472.60">
    <property type="entry name" value="putative protein disulfide isomerase domain"/>
    <property type="match status" value="1"/>
</dbReference>
<accession>A0ABT2YQ73</accession>
<dbReference type="PANTHER" id="PTHR13887">
    <property type="entry name" value="GLUTATHIONE S-TRANSFERASE KAPPA"/>
    <property type="match status" value="1"/>
</dbReference>
<reference evidence="2 3" key="1">
    <citation type="submission" date="2022-10" db="EMBL/GenBank/DDBJ databases">
        <title>Marinomonas transparenta sp. nov. and Marinomonas sargassi sp. nov., isolated from marine alga (Sargassum natans (L.) Gaillon).</title>
        <authorList>
            <person name="Wang Y."/>
        </authorList>
    </citation>
    <scope>NUCLEOTIDE SEQUENCE [LARGE SCALE GENOMIC DNA]</scope>
    <source>
        <strain evidence="2 3">C2222</strain>
    </source>
</reference>
<keyword evidence="3" id="KW-1185">Reference proteome</keyword>
<feature type="domain" description="DSBA-like thioredoxin" evidence="1">
    <location>
        <begin position="8"/>
        <end position="178"/>
    </location>
</feature>
<organism evidence="2 3">
    <name type="scientific">Marinomonas sargassi</name>
    <dbReference type="NCBI Taxonomy" id="2984494"/>
    <lineage>
        <taxon>Bacteria</taxon>
        <taxon>Pseudomonadati</taxon>
        <taxon>Pseudomonadota</taxon>
        <taxon>Gammaproteobacteria</taxon>
        <taxon>Oceanospirillales</taxon>
        <taxon>Oceanospirillaceae</taxon>
        <taxon>Marinomonas</taxon>
    </lineage>
</organism>
<name>A0ABT2YQ73_9GAMM</name>
<evidence type="ECO:0000259" key="1">
    <source>
        <dbReference type="Pfam" id="PF01323"/>
    </source>
</evidence>
<dbReference type="Pfam" id="PF01323">
    <property type="entry name" value="DSBA"/>
    <property type="match status" value="1"/>
</dbReference>
<dbReference type="InterPro" id="IPR036249">
    <property type="entry name" value="Thioredoxin-like_sf"/>
</dbReference>
<dbReference type="PANTHER" id="PTHR13887:SF54">
    <property type="entry name" value="DSBA FAMILY PROTEIN"/>
    <property type="match status" value="1"/>
</dbReference>
<dbReference type="Proteomes" id="UP001209713">
    <property type="component" value="Unassembled WGS sequence"/>
</dbReference>
<dbReference type="SUPFAM" id="SSF52833">
    <property type="entry name" value="Thioredoxin-like"/>
    <property type="match status" value="1"/>
</dbReference>
<dbReference type="RefSeq" id="WP_263529419.1">
    <property type="nucleotide sequence ID" value="NZ_JAOVZB010000001.1"/>
</dbReference>
<dbReference type="EMBL" id="JAOVZB010000001">
    <property type="protein sequence ID" value="MCV2402053.1"/>
    <property type="molecule type" value="Genomic_DNA"/>
</dbReference>
<evidence type="ECO:0000313" key="3">
    <source>
        <dbReference type="Proteomes" id="UP001209713"/>
    </source>
</evidence>
<evidence type="ECO:0000313" key="2">
    <source>
        <dbReference type="EMBL" id="MCV2402053.1"/>
    </source>
</evidence>
<proteinExistence type="predicted"/>
<dbReference type="InterPro" id="IPR001853">
    <property type="entry name" value="DSBA-like_thioredoxin_dom"/>
</dbReference>
<dbReference type="Gene3D" id="3.40.30.10">
    <property type="entry name" value="Glutaredoxin"/>
    <property type="match status" value="1"/>
</dbReference>